<dbReference type="GO" id="GO:0003676">
    <property type="term" value="F:nucleic acid binding"/>
    <property type="evidence" value="ECO:0007669"/>
    <property type="project" value="InterPro"/>
</dbReference>
<dbReference type="AlphaFoldDB" id="A0A8B8FCE9"/>
<gene>
    <name evidence="2" type="primary">LOC112682158</name>
</gene>
<keyword evidence="1" id="KW-1185">Reference proteome</keyword>
<dbReference type="OrthoDB" id="6620868at2759"/>
<evidence type="ECO:0000313" key="2">
    <source>
        <dbReference type="RefSeq" id="XP_025408458.1"/>
    </source>
</evidence>
<dbReference type="PANTHER" id="PTHR47326">
    <property type="entry name" value="TRANSPOSABLE ELEMENT TC3 TRANSPOSASE-LIKE PROTEIN"/>
    <property type="match status" value="1"/>
</dbReference>
<dbReference type="RefSeq" id="XP_025408458.1">
    <property type="nucleotide sequence ID" value="XM_025552673.1"/>
</dbReference>
<sequence length="124" mass="14549">MAEDHDLENVWFQQDGATAHTARISLGVLQQMFPGRLVSLRGDIGWPARSPDLSMCDFFLWSYLENKVFKYRPHTIEDLKQKITEEIEAISVETCRKSYESFRDRLQQCIDADGRHLRDIIFKQ</sequence>
<dbReference type="Proteomes" id="UP000694846">
    <property type="component" value="Unplaced"/>
</dbReference>
<reference evidence="2" key="1">
    <citation type="submission" date="2025-08" db="UniProtKB">
        <authorList>
            <consortium name="RefSeq"/>
        </authorList>
    </citation>
    <scope>IDENTIFICATION</scope>
    <source>
        <tissue evidence="2">Whole body</tissue>
    </source>
</reference>
<dbReference type="GeneID" id="112682158"/>
<dbReference type="InterPro" id="IPR036397">
    <property type="entry name" value="RNaseH_sf"/>
</dbReference>
<dbReference type="Gene3D" id="3.30.420.10">
    <property type="entry name" value="Ribonuclease H-like superfamily/Ribonuclease H"/>
    <property type="match status" value="1"/>
</dbReference>
<dbReference type="PANTHER" id="PTHR47326:SF1">
    <property type="entry name" value="HTH PSQ-TYPE DOMAIN-CONTAINING PROTEIN"/>
    <property type="match status" value="1"/>
</dbReference>
<name>A0A8B8FCE9_9HEMI</name>
<protein>
    <submittedName>
        <fullName evidence="2">Uncharacterized protein LOC112682158</fullName>
    </submittedName>
</protein>
<evidence type="ECO:0000313" key="1">
    <source>
        <dbReference type="Proteomes" id="UP000694846"/>
    </source>
</evidence>
<accession>A0A8B8FCE9</accession>
<organism evidence="1 2">
    <name type="scientific">Sipha flava</name>
    <name type="common">yellow sugarcane aphid</name>
    <dbReference type="NCBI Taxonomy" id="143950"/>
    <lineage>
        <taxon>Eukaryota</taxon>
        <taxon>Metazoa</taxon>
        <taxon>Ecdysozoa</taxon>
        <taxon>Arthropoda</taxon>
        <taxon>Hexapoda</taxon>
        <taxon>Insecta</taxon>
        <taxon>Pterygota</taxon>
        <taxon>Neoptera</taxon>
        <taxon>Paraneoptera</taxon>
        <taxon>Hemiptera</taxon>
        <taxon>Sternorrhyncha</taxon>
        <taxon>Aphidomorpha</taxon>
        <taxon>Aphidoidea</taxon>
        <taxon>Aphididae</taxon>
        <taxon>Sipha</taxon>
    </lineage>
</organism>
<proteinExistence type="predicted"/>